<dbReference type="Gene3D" id="3.10.580.10">
    <property type="entry name" value="CBS-domain"/>
    <property type="match status" value="1"/>
</dbReference>
<dbReference type="PANTHER" id="PTHR43080:SF26">
    <property type="entry name" value="REGULATORY PROTEIN"/>
    <property type="match status" value="1"/>
</dbReference>
<dbReference type="AlphaFoldDB" id="A0AAE3A487"/>
<name>A0AAE3A487_9FIRM</name>
<sequence>MNVLFFLTPKSEVAHLQKEWTLRQAIEKLERSGYTAIPMIDREGHYVGTVTEGDILWTLKKRYNMNLKEAENIPVTSVERRIPFKPVSIDATMEDLVQMAMNQNFVPVIDDKKIFIGIVTRKDIIRFCYEEYARRLEEEKKS</sequence>
<comment type="caution">
    <text evidence="4">The sequence shown here is derived from an EMBL/GenBank/DDBJ whole genome shotgun (WGS) entry which is preliminary data.</text>
</comment>
<keyword evidence="1 2" id="KW-0129">CBS domain</keyword>
<dbReference type="PROSITE" id="PS51371">
    <property type="entry name" value="CBS"/>
    <property type="match status" value="2"/>
</dbReference>
<feature type="domain" description="CBS" evidence="3">
    <location>
        <begin position="7"/>
        <end position="69"/>
    </location>
</feature>
<proteinExistence type="predicted"/>
<dbReference type="CDD" id="cd09834">
    <property type="entry name" value="CBS_pair_bac"/>
    <property type="match status" value="1"/>
</dbReference>
<protein>
    <submittedName>
        <fullName evidence="4">CBS domain-containing protein</fullName>
    </submittedName>
</protein>
<evidence type="ECO:0000259" key="3">
    <source>
        <dbReference type="PROSITE" id="PS51371"/>
    </source>
</evidence>
<feature type="domain" description="CBS" evidence="3">
    <location>
        <begin position="70"/>
        <end position="136"/>
    </location>
</feature>
<organism evidence="4 5">
    <name type="scientific">Hominiventricola filiformis</name>
    <dbReference type="NCBI Taxonomy" id="2885352"/>
    <lineage>
        <taxon>Bacteria</taxon>
        <taxon>Bacillati</taxon>
        <taxon>Bacillota</taxon>
        <taxon>Clostridia</taxon>
        <taxon>Lachnospirales</taxon>
        <taxon>Lachnospiraceae</taxon>
        <taxon>Hominiventricola</taxon>
    </lineage>
</organism>
<dbReference type="InterPro" id="IPR046342">
    <property type="entry name" value="CBS_dom_sf"/>
</dbReference>
<dbReference type="InterPro" id="IPR000644">
    <property type="entry name" value="CBS_dom"/>
</dbReference>
<keyword evidence="5" id="KW-1185">Reference proteome</keyword>
<dbReference type="Pfam" id="PF00571">
    <property type="entry name" value="CBS"/>
    <property type="match status" value="2"/>
</dbReference>
<dbReference type="SUPFAM" id="SSF54631">
    <property type="entry name" value="CBS-domain pair"/>
    <property type="match status" value="1"/>
</dbReference>
<dbReference type="EMBL" id="JAJEPS010000004">
    <property type="protein sequence ID" value="MCC2125777.1"/>
    <property type="molecule type" value="Genomic_DNA"/>
</dbReference>
<reference evidence="4 5" key="1">
    <citation type="submission" date="2021-10" db="EMBL/GenBank/DDBJ databases">
        <title>Anaerobic single-cell dispensing facilitates the cultivation of human gut bacteria.</title>
        <authorList>
            <person name="Afrizal A."/>
        </authorList>
    </citation>
    <scope>NUCLEOTIDE SEQUENCE [LARGE SCALE GENOMIC DNA]</scope>
    <source>
        <strain evidence="4 5">CLA-AA-H276</strain>
    </source>
</reference>
<evidence type="ECO:0000313" key="4">
    <source>
        <dbReference type="EMBL" id="MCC2125777.1"/>
    </source>
</evidence>
<evidence type="ECO:0000256" key="2">
    <source>
        <dbReference type="PROSITE-ProRule" id="PRU00703"/>
    </source>
</evidence>
<evidence type="ECO:0000313" key="5">
    <source>
        <dbReference type="Proteomes" id="UP001198220"/>
    </source>
</evidence>
<accession>A0AAE3A487</accession>
<evidence type="ECO:0000256" key="1">
    <source>
        <dbReference type="ARBA" id="ARBA00023122"/>
    </source>
</evidence>
<dbReference type="InterPro" id="IPR051257">
    <property type="entry name" value="Diverse_CBS-Domain"/>
</dbReference>
<gene>
    <name evidence="4" type="ORF">LKD36_06225</name>
</gene>
<dbReference type="Proteomes" id="UP001198220">
    <property type="component" value="Unassembled WGS sequence"/>
</dbReference>
<dbReference type="PANTHER" id="PTHR43080">
    <property type="entry name" value="CBS DOMAIN-CONTAINING PROTEIN CBSX3, MITOCHONDRIAL"/>
    <property type="match status" value="1"/>
</dbReference>
<dbReference type="RefSeq" id="WP_118769434.1">
    <property type="nucleotide sequence ID" value="NZ_JAJEPS010000004.1"/>
</dbReference>
<dbReference type="SMART" id="SM00116">
    <property type="entry name" value="CBS"/>
    <property type="match status" value="2"/>
</dbReference>